<dbReference type="EMBL" id="FJ495248">
    <property type="protein sequence ID" value="ACL99732.1"/>
    <property type="molecule type" value="mRNA"/>
</dbReference>
<organism evidence="2">
    <name type="scientific">Macrolepiota procera</name>
    <name type="common">Parasol mushroom</name>
    <dbReference type="NCBI Taxonomy" id="56183"/>
    <lineage>
        <taxon>Eukaryota</taxon>
        <taxon>Fungi</taxon>
        <taxon>Dikarya</taxon>
        <taxon>Basidiomycota</taxon>
        <taxon>Agaricomycotina</taxon>
        <taxon>Agaricomycetes</taxon>
        <taxon>Agaricomycetidae</taxon>
        <taxon>Agaricales</taxon>
        <taxon>Agaricineae</taxon>
        <taxon>Agaricaceae</taxon>
        <taxon>Macrolepiota</taxon>
    </lineage>
</organism>
<reference evidence="2" key="1">
    <citation type="journal article" date="2009" name="FEBS J.">
        <title>Macrocypins, a family of cysteine protease inhibitors from the basidiomycete Macrolepiota procera.</title>
        <authorList>
            <person name="Sabotic J."/>
            <person name="Popovic T."/>
            <person name="Puizdar V."/>
            <person name="Brzin J."/>
        </authorList>
    </citation>
    <scope>NUCLEOTIDE SEQUENCE</scope>
    <source>
        <tissue evidence="2">Fruiting body</tissue>
    </source>
</reference>
<feature type="region of interest" description="Disordered" evidence="1">
    <location>
        <begin position="21"/>
        <end position="40"/>
    </location>
</feature>
<protein>
    <submittedName>
        <fullName evidence="2">Macrocypin 4a</fullName>
    </submittedName>
</protein>
<dbReference type="AlphaFoldDB" id="B9V982"/>
<name>B9V982_MACPC</name>
<dbReference type="Gene3D" id="2.80.10.50">
    <property type="match status" value="1"/>
</dbReference>
<sequence length="167" mass="18770">MALEDGFYTIRHLVEGQHPSIPGGMYASSKDGKDEPVTAEPLGPHSKIRWWIAAAPEAGDDMYTITEFRADKSIPGQWARSPTEIGVPVYLYDRIKAEETGYTCVWRIQPTYEGVGGVYNIMGNSRIGSTDWADLRGEDGKPQVYTKPVPVIPNVYIPRWFISEYKE</sequence>
<accession>B9V982</accession>
<evidence type="ECO:0000313" key="2">
    <source>
        <dbReference type="EMBL" id="ACL99732.1"/>
    </source>
</evidence>
<proteinExistence type="evidence at transcript level"/>
<evidence type="ECO:0000256" key="1">
    <source>
        <dbReference type="SAM" id="MobiDB-lite"/>
    </source>
</evidence>
<dbReference type="CDD" id="cd23716">
    <property type="entry name" value="beta-trefoil_Ricin_Macrocypin"/>
    <property type="match status" value="1"/>
</dbReference>
<dbReference type="MEROPS" id="I85.003"/>